<dbReference type="AlphaFoldDB" id="A0A2T4YMX8"/>
<organism evidence="1 2">
    <name type="scientific">Sphingomonas aerolata</name>
    <dbReference type="NCBI Taxonomy" id="185951"/>
    <lineage>
        <taxon>Bacteria</taxon>
        <taxon>Pseudomonadati</taxon>
        <taxon>Pseudomonadota</taxon>
        <taxon>Alphaproteobacteria</taxon>
        <taxon>Sphingomonadales</taxon>
        <taxon>Sphingomonadaceae</taxon>
        <taxon>Sphingomonas</taxon>
    </lineage>
</organism>
<proteinExistence type="predicted"/>
<evidence type="ECO:0000313" key="1">
    <source>
        <dbReference type="EMBL" id="PTM44769.1"/>
    </source>
</evidence>
<protein>
    <submittedName>
        <fullName evidence="1">Putative phiE125 gp8 family phage protein</fullName>
    </submittedName>
</protein>
<accession>A0A2T4YMX8</accession>
<dbReference type="Gene3D" id="1.10.3230.30">
    <property type="entry name" value="Phage gp6-like head-tail connector protein"/>
    <property type="match status" value="1"/>
</dbReference>
<reference evidence="1 2" key="1">
    <citation type="submission" date="2018-04" db="EMBL/GenBank/DDBJ databases">
        <title>Genomic Encyclopedia of Type Strains, Phase III (KMG-III): the genomes of soil and plant-associated and newly described type strains.</title>
        <authorList>
            <person name="Whitman W."/>
        </authorList>
    </citation>
    <scope>NUCLEOTIDE SEQUENCE [LARGE SCALE GENOMIC DNA]</scope>
    <source>
        <strain evidence="1 2">NW12</strain>
    </source>
</reference>
<dbReference type="EMBL" id="PZZN01000003">
    <property type="protein sequence ID" value="PTM44769.1"/>
    <property type="molecule type" value="Genomic_DNA"/>
</dbReference>
<sequence length="177" mass="19148">MAIPVTLQDARRQIQLDENDESHDADLVQFIDDAAAWVEEYTGHILVARDVTEPFRGFGAVRLRAWPINASAVPGVAYVDAAGAPVAIVGARLDLSSRPARVLPPAGPFYSFCDAQQAFTVTVRAGYEAGDAAPGNFRRAMLILISAYDSDREGGEVFQKAEASARRLCGRLRARSL</sequence>
<comment type="caution">
    <text evidence="1">The sequence shown here is derived from an EMBL/GenBank/DDBJ whole genome shotgun (WGS) entry which is preliminary data.</text>
</comment>
<evidence type="ECO:0000313" key="2">
    <source>
        <dbReference type="Proteomes" id="UP000240996"/>
    </source>
</evidence>
<name>A0A2T4YMX8_9SPHN</name>
<keyword evidence="2" id="KW-1185">Reference proteome</keyword>
<gene>
    <name evidence="1" type="ORF">C8J24_2979</name>
</gene>
<dbReference type="Proteomes" id="UP000240996">
    <property type="component" value="Unassembled WGS sequence"/>
</dbReference>
<dbReference type="RefSeq" id="WP_107933566.1">
    <property type="nucleotide sequence ID" value="NZ_PZZN01000003.1"/>
</dbReference>